<protein>
    <submittedName>
        <fullName evidence="1">Uncharacterized protein</fullName>
    </submittedName>
</protein>
<dbReference type="EMBL" id="GG692421">
    <property type="protein sequence ID" value="EER43225.1"/>
    <property type="molecule type" value="Genomic_DNA"/>
</dbReference>
<dbReference type="HOGENOM" id="CLU_106344_0_0_1"/>
<dbReference type="AlphaFoldDB" id="C6HA92"/>
<name>C6HA92_AJECH</name>
<dbReference type="VEuPathDB" id="FungiDB:HCDG_03123"/>
<proteinExistence type="predicted"/>
<evidence type="ECO:0000313" key="2">
    <source>
        <dbReference type="Proteomes" id="UP000002624"/>
    </source>
</evidence>
<accession>C6HA92</accession>
<organism evidence="1 2">
    <name type="scientific">Ajellomyces capsulatus (strain H143)</name>
    <name type="common">Darling's disease fungus</name>
    <name type="synonym">Histoplasma capsulatum</name>
    <dbReference type="NCBI Taxonomy" id="544712"/>
    <lineage>
        <taxon>Eukaryota</taxon>
        <taxon>Fungi</taxon>
        <taxon>Dikarya</taxon>
        <taxon>Ascomycota</taxon>
        <taxon>Pezizomycotina</taxon>
        <taxon>Eurotiomycetes</taxon>
        <taxon>Eurotiomycetidae</taxon>
        <taxon>Onygenales</taxon>
        <taxon>Ajellomycetaceae</taxon>
        <taxon>Histoplasma</taxon>
    </lineage>
</organism>
<dbReference type="OrthoDB" id="5208229at2759"/>
<reference evidence="2" key="1">
    <citation type="submission" date="2009-05" db="EMBL/GenBank/DDBJ databases">
        <title>The genome sequence of Ajellomyces capsulatus strain H143.</title>
        <authorList>
            <person name="Champion M."/>
            <person name="Cuomo C.A."/>
            <person name="Ma L.-J."/>
            <person name="Henn M.R."/>
            <person name="Sil A."/>
            <person name="Goldman B."/>
            <person name="Young S.K."/>
            <person name="Kodira C.D."/>
            <person name="Zeng Q."/>
            <person name="Koehrsen M."/>
            <person name="Alvarado L."/>
            <person name="Berlin A.M."/>
            <person name="Borenstein D."/>
            <person name="Chen Z."/>
            <person name="Engels R."/>
            <person name="Freedman E."/>
            <person name="Gellesch M."/>
            <person name="Goldberg J."/>
            <person name="Griggs A."/>
            <person name="Gujja S."/>
            <person name="Heiman D.I."/>
            <person name="Hepburn T.A."/>
            <person name="Howarth C."/>
            <person name="Jen D."/>
            <person name="Larson L."/>
            <person name="Lewis B."/>
            <person name="Mehta T."/>
            <person name="Park D."/>
            <person name="Pearson M."/>
            <person name="Roberts A."/>
            <person name="Saif S."/>
            <person name="Shea T.D."/>
            <person name="Shenoy N."/>
            <person name="Sisk P."/>
            <person name="Stolte C."/>
            <person name="Sykes S."/>
            <person name="Walk T."/>
            <person name="White J."/>
            <person name="Yandava C."/>
            <person name="Klein B."/>
            <person name="McEwen J.G."/>
            <person name="Puccia R."/>
            <person name="Goldman G.H."/>
            <person name="Felipe M.S."/>
            <person name="Nino-Vega G."/>
            <person name="San-Blas G."/>
            <person name="Taylor J.W."/>
            <person name="Mendoza L."/>
            <person name="Galagan J.E."/>
            <person name="Nusbaum C."/>
            <person name="Birren B.W."/>
        </authorList>
    </citation>
    <scope>NUCLEOTIDE SEQUENCE [LARGE SCALE GENOMIC DNA]</scope>
    <source>
        <strain evidence="2">H143</strain>
    </source>
</reference>
<sequence length="171" mass="19105">MSPGRWLADRVLIPPDLVIDYSKCFGAEPTTTTVGATIASWKRLTDKVDTEQHIPSAILITLSQPGPEIIESQNQPLPFFGDTHAPPSGACWGFNHSQVQDHITTSTWLEQRGRMCSRLLFAGPRNWAQKYVGKPRQEYLATKVAKGVLHELSPFLAPGSQTRLYYDTINR</sequence>
<evidence type="ECO:0000313" key="1">
    <source>
        <dbReference type="EMBL" id="EER43225.1"/>
    </source>
</evidence>
<gene>
    <name evidence="1" type="ORF">HCDG_03123</name>
</gene>
<dbReference type="OMA" id="YSKCFGA"/>
<dbReference type="Proteomes" id="UP000002624">
    <property type="component" value="Unassembled WGS sequence"/>
</dbReference>